<proteinExistence type="predicted"/>
<keyword evidence="4" id="KW-1185">Reference proteome</keyword>
<keyword evidence="2" id="KW-0812">Transmembrane</keyword>
<protein>
    <submittedName>
        <fullName evidence="3">Uncharacterized protein</fullName>
    </submittedName>
</protein>
<reference evidence="4" key="1">
    <citation type="journal article" date="2019" name="Int. J. Syst. Evol. Microbiol.">
        <title>The Global Catalogue of Microorganisms (GCM) 10K type strain sequencing project: providing services to taxonomists for standard genome sequencing and annotation.</title>
        <authorList>
            <consortium name="The Broad Institute Genomics Platform"/>
            <consortium name="The Broad Institute Genome Sequencing Center for Infectious Disease"/>
            <person name="Wu L."/>
            <person name="Ma J."/>
        </authorList>
    </citation>
    <scope>NUCLEOTIDE SEQUENCE [LARGE SCALE GENOMIC DNA]</scope>
    <source>
        <strain evidence="4">JCM 9373</strain>
    </source>
</reference>
<sequence>MGYPPQYGPPPRGETGRGLAVIALMVAGLLIGTVVAVSMVLDPPAQSSPPSATATADAPDPAESEEAVRQAAQAAFDAYANGRSGEFWDRWSSGARAVIDREEYVRLFRLCPQLVPGALFDIGDIVITGDTALVTAGRTTDPTPYDYDFVREDGSWRYVPPPEEQEEYRSKGVDQIAAERQAAGTCGAAAPVPAPTGPLPPG</sequence>
<feature type="region of interest" description="Disordered" evidence="1">
    <location>
        <begin position="180"/>
        <end position="202"/>
    </location>
</feature>
<feature type="compositionally biased region" description="Pro residues" evidence="1">
    <location>
        <begin position="192"/>
        <end position="202"/>
    </location>
</feature>
<dbReference type="SUPFAM" id="SSF54427">
    <property type="entry name" value="NTF2-like"/>
    <property type="match status" value="1"/>
</dbReference>
<dbReference type="Proteomes" id="UP001500320">
    <property type="component" value="Unassembled WGS sequence"/>
</dbReference>
<dbReference type="RefSeq" id="WP_344856632.1">
    <property type="nucleotide sequence ID" value="NZ_BAAAUT010000007.1"/>
</dbReference>
<dbReference type="InterPro" id="IPR032710">
    <property type="entry name" value="NTF2-like_dom_sf"/>
</dbReference>
<feature type="compositionally biased region" description="Low complexity" evidence="1">
    <location>
        <begin position="182"/>
        <end position="191"/>
    </location>
</feature>
<comment type="caution">
    <text evidence="3">The sequence shown here is derived from an EMBL/GenBank/DDBJ whole genome shotgun (WGS) entry which is preliminary data.</text>
</comment>
<evidence type="ECO:0000313" key="4">
    <source>
        <dbReference type="Proteomes" id="UP001500320"/>
    </source>
</evidence>
<organism evidence="3 4">
    <name type="scientific">Planomonospora alba</name>
    <dbReference type="NCBI Taxonomy" id="161354"/>
    <lineage>
        <taxon>Bacteria</taxon>
        <taxon>Bacillati</taxon>
        <taxon>Actinomycetota</taxon>
        <taxon>Actinomycetes</taxon>
        <taxon>Streptosporangiales</taxon>
        <taxon>Streptosporangiaceae</taxon>
        <taxon>Planomonospora</taxon>
    </lineage>
</organism>
<accession>A0ABP6MSG9</accession>
<gene>
    <name evidence="3" type="ORF">GCM10010466_11530</name>
</gene>
<name>A0ABP6MSG9_9ACTN</name>
<feature type="transmembrane region" description="Helical" evidence="2">
    <location>
        <begin position="20"/>
        <end position="41"/>
    </location>
</feature>
<evidence type="ECO:0000313" key="3">
    <source>
        <dbReference type="EMBL" id="GAA3122321.1"/>
    </source>
</evidence>
<keyword evidence="2" id="KW-1133">Transmembrane helix</keyword>
<evidence type="ECO:0000256" key="1">
    <source>
        <dbReference type="SAM" id="MobiDB-lite"/>
    </source>
</evidence>
<evidence type="ECO:0000256" key="2">
    <source>
        <dbReference type="SAM" id="Phobius"/>
    </source>
</evidence>
<dbReference type="EMBL" id="BAAAUT010000007">
    <property type="protein sequence ID" value="GAA3122321.1"/>
    <property type="molecule type" value="Genomic_DNA"/>
</dbReference>
<keyword evidence="2" id="KW-0472">Membrane</keyword>